<protein>
    <submittedName>
        <fullName evidence="1">Haloacid dehalogenase-like protein hydrolase</fullName>
    </submittedName>
</protein>
<dbReference type="InterPro" id="IPR006439">
    <property type="entry name" value="HAD-SF_hydro_IA"/>
</dbReference>
<evidence type="ECO:0000313" key="1">
    <source>
        <dbReference type="EMBL" id="KKT61305.1"/>
    </source>
</evidence>
<dbReference type="Pfam" id="PF13419">
    <property type="entry name" value="HAD_2"/>
    <property type="match status" value="1"/>
</dbReference>
<dbReference type="SFLD" id="SFLDS00003">
    <property type="entry name" value="Haloacid_Dehalogenase"/>
    <property type="match status" value="1"/>
</dbReference>
<dbReference type="NCBIfam" id="TIGR01549">
    <property type="entry name" value="HAD-SF-IA-v1"/>
    <property type="match status" value="1"/>
</dbReference>
<dbReference type="SFLD" id="SFLDG01129">
    <property type="entry name" value="C1.5:_HAD__Beta-PGM__Phosphata"/>
    <property type="match status" value="1"/>
</dbReference>
<dbReference type="EMBL" id="LCIQ01000006">
    <property type="protein sequence ID" value="KKT61305.1"/>
    <property type="molecule type" value="Genomic_DNA"/>
</dbReference>
<keyword evidence="1" id="KW-0378">Hydrolase</keyword>
<dbReference type="InterPro" id="IPR036412">
    <property type="entry name" value="HAD-like_sf"/>
</dbReference>
<dbReference type="GO" id="GO:0006281">
    <property type="term" value="P:DNA repair"/>
    <property type="evidence" value="ECO:0007669"/>
    <property type="project" value="TreeGrafter"/>
</dbReference>
<dbReference type="Proteomes" id="UP000034521">
    <property type="component" value="Unassembled WGS sequence"/>
</dbReference>
<dbReference type="PANTHER" id="PTHR43434:SF1">
    <property type="entry name" value="PHOSPHOGLYCOLATE PHOSPHATASE"/>
    <property type="match status" value="1"/>
</dbReference>
<dbReference type="Gene3D" id="3.40.50.1000">
    <property type="entry name" value="HAD superfamily/HAD-like"/>
    <property type="match status" value="1"/>
</dbReference>
<dbReference type="InterPro" id="IPR041492">
    <property type="entry name" value="HAD_2"/>
</dbReference>
<organism evidence="1 2">
    <name type="scientific">Candidatus Gottesmanbacteria bacterium GW2011_GWA1_44_24b</name>
    <dbReference type="NCBI Taxonomy" id="1618437"/>
    <lineage>
        <taxon>Bacteria</taxon>
        <taxon>Candidatus Gottesmaniibacteriota</taxon>
    </lineage>
</organism>
<dbReference type="InterPro" id="IPR023214">
    <property type="entry name" value="HAD_sf"/>
</dbReference>
<dbReference type="AlphaFoldDB" id="A0A0G1IQ84"/>
<dbReference type="SUPFAM" id="SSF56784">
    <property type="entry name" value="HAD-like"/>
    <property type="match status" value="1"/>
</dbReference>
<reference evidence="1 2" key="1">
    <citation type="journal article" date="2015" name="Nature">
        <title>rRNA introns, odd ribosomes, and small enigmatic genomes across a large radiation of phyla.</title>
        <authorList>
            <person name="Brown C.T."/>
            <person name="Hug L.A."/>
            <person name="Thomas B.C."/>
            <person name="Sharon I."/>
            <person name="Castelle C.J."/>
            <person name="Singh A."/>
            <person name="Wilkins M.J."/>
            <person name="Williams K.H."/>
            <person name="Banfield J.F."/>
        </authorList>
    </citation>
    <scope>NUCLEOTIDE SEQUENCE [LARGE SCALE GENOMIC DNA]</scope>
</reference>
<dbReference type="InterPro" id="IPR023198">
    <property type="entry name" value="PGP-like_dom2"/>
</dbReference>
<sequence>MIKTIIFDYDETLVQTLDSRIQAYIKLAKAKYHFDLKEETIRKAFGLPYEVFIKTLFGDADSVENIIKNYQKMIPQFPNKAYPGALETVDRCLKKYKVGILSGSRRTMMMSDMKKLRFPVHTFFYVQSGEDTKVHKPDPKVFDPLLDHLKGMHIKPEEVLYVGDDMRDYESSVKSGMQYVAISGHTTQADVFKNAGIKYFKDFYSFMKEYS</sequence>
<evidence type="ECO:0000313" key="2">
    <source>
        <dbReference type="Proteomes" id="UP000034521"/>
    </source>
</evidence>
<dbReference type="InterPro" id="IPR050155">
    <property type="entry name" value="HAD-like_hydrolase_sf"/>
</dbReference>
<accession>A0A0G1IQ84</accession>
<dbReference type="Gene3D" id="1.10.150.240">
    <property type="entry name" value="Putative phosphatase, domain 2"/>
    <property type="match status" value="1"/>
</dbReference>
<comment type="caution">
    <text evidence="1">The sequence shown here is derived from an EMBL/GenBank/DDBJ whole genome shotgun (WGS) entry which is preliminary data.</text>
</comment>
<gene>
    <name evidence="1" type="ORF">UW52_C0006G0026</name>
</gene>
<proteinExistence type="predicted"/>
<dbReference type="GO" id="GO:0008967">
    <property type="term" value="F:phosphoglycolate phosphatase activity"/>
    <property type="evidence" value="ECO:0007669"/>
    <property type="project" value="TreeGrafter"/>
</dbReference>
<dbReference type="PANTHER" id="PTHR43434">
    <property type="entry name" value="PHOSPHOGLYCOLATE PHOSPHATASE"/>
    <property type="match status" value="1"/>
</dbReference>
<name>A0A0G1IQ84_9BACT</name>